<protein>
    <submittedName>
        <fullName evidence="2">Uncharacterized protein</fullName>
    </submittedName>
</protein>
<evidence type="ECO:0000313" key="1">
    <source>
        <dbReference type="Proteomes" id="UP000887578"/>
    </source>
</evidence>
<accession>A0A914PBS0</accession>
<dbReference type="WBParaSite" id="PDA_v2.g15030.t1">
    <property type="protein sequence ID" value="PDA_v2.g15030.t1"/>
    <property type="gene ID" value="PDA_v2.g15030"/>
</dbReference>
<name>A0A914PBS0_9BILA</name>
<dbReference type="Proteomes" id="UP000887578">
    <property type="component" value="Unplaced"/>
</dbReference>
<keyword evidence="1" id="KW-1185">Reference proteome</keyword>
<reference evidence="2" key="1">
    <citation type="submission" date="2022-11" db="UniProtKB">
        <authorList>
            <consortium name="WormBaseParasite"/>
        </authorList>
    </citation>
    <scope>IDENTIFICATION</scope>
</reference>
<organism evidence="1 2">
    <name type="scientific">Panagrolaimus davidi</name>
    <dbReference type="NCBI Taxonomy" id="227884"/>
    <lineage>
        <taxon>Eukaryota</taxon>
        <taxon>Metazoa</taxon>
        <taxon>Ecdysozoa</taxon>
        <taxon>Nematoda</taxon>
        <taxon>Chromadorea</taxon>
        <taxon>Rhabditida</taxon>
        <taxon>Tylenchina</taxon>
        <taxon>Panagrolaimomorpha</taxon>
        <taxon>Panagrolaimoidea</taxon>
        <taxon>Panagrolaimidae</taxon>
        <taxon>Panagrolaimus</taxon>
    </lineage>
</organism>
<evidence type="ECO:0000313" key="2">
    <source>
        <dbReference type="WBParaSite" id="PDA_v2.g15030.t1"/>
    </source>
</evidence>
<sequence>MFFKTKLFSDVILWPIYDIVKVKFDRKNEFSLDNRHQINGICTFYLFNRKGDFEITKFTAKINKSFMDLKYNRVEDSFNLYQIGRQFGTVKLYLSQVP</sequence>
<dbReference type="AlphaFoldDB" id="A0A914PBS0"/>
<proteinExistence type="predicted"/>